<name>A0ABT8K0W9_9MICC</name>
<comment type="caution">
    <text evidence="1">The sequence shown here is derived from an EMBL/GenBank/DDBJ whole genome shotgun (WGS) entry which is preliminary data.</text>
</comment>
<evidence type="ECO:0000313" key="2">
    <source>
        <dbReference type="Proteomes" id="UP001174209"/>
    </source>
</evidence>
<organism evidence="1 2">
    <name type="scientific">Arthrobacter burdickii</name>
    <dbReference type="NCBI Taxonomy" id="3035920"/>
    <lineage>
        <taxon>Bacteria</taxon>
        <taxon>Bacillati</taxon>
        <taxon>Actinomycetota</taxon>
        <taxon>Actinomycetes</taxon>
        <taxon>Micrococcales</taxon>
        <taxon>Micrococcaceae</taxon>
        <taxon>Arthrobacter</taxon>
    </lineage>
</organism>
<protein>
    <submittedName>
        <fullName evidence="1">Uncharacterized protein</fullName>
    </submittedName>
</protein>
<dbReference type="RefSeq" id="WP_301226761.1">
    <property type="nucleotide sequence ID" value="NZ_JAROCG010000001.1"/>
</dbReference>
<reference evidence="1" key="1">
    <citation type="submission" date="2023-06" db="EMBL/GenBank/DDBJ databases">
        <title>MT1 and MT2 Draft Genomes of Novel Species.</title>
        <authorList>
            <person name="Venkateswaran K."/>
        </authorList>
    </citation>
    <scope>NUCLEOTIDE SEQUENCE</scope>
    <source>
        <strain evidence="1">IIF3SC-B10</strain>
    </source>
</reference>
<dbReference type="Proteomes" id="UP001174209">
    <property type="component" value="Unassembled WGS sequence"/>
</dbReference>
<proteinExistence type="predicted"/>
<dbReference type="EMBL" id="JAROCG010000001">
    <property type="protein sequence ID" value="MDN4611073.1"/>
    <property type="molecule type" value="Genomic_DNA"/>
</dbReference>
<accession>A0ABT8K0W9</accession>
<gene>
    <name evidence="1" type="ORF">P5G52_09345</name>
</gene>
<keyword evidence="2" id="KW-1185">Reference proteome</keyword>
<sequence>MTQEDAERATAGAHVVVVRVSEDHIRRRVFLNLPAAERAARRARDAGRPCQIILCQLVPAGPTEGEDQR</sequence>
<evidence type="ECO:0000313" key="1">
    <source>
        <dbReference type="EMBL" id="MDN4611073.1"/>
    </source>
</evidence>